<gene>
    <name evidence="2" type="ORF">GCM10025790_16950</name>
</gene>
<proteinExistence type="predicted"/>
<reference evidence="3" key="1">
    <citation type="journal article" date="2019" name="Int. J. Syst. Evol. Microbiol.">
        <title>The Global Catalogue of Microorganisms (GCM) 10K type strain sequencing project: providing services to taxonomists for standard genome sequencing and annotation.</title>
        <authorList>
            <consortium name="The Broad Institute Genomics Platform"/>
            <consortium name="The Broad Institute Genome Sequencing Center for Infectious Disease"/>
            <person name="Wu L."/>
            <person name="Ma J."/>
        </authorList>
    </citation>
    <scope>NUCLEOTIDE SEQUENCE [LARGE SCALE GENOMIC DNA]</scope>
    <source>
        <strain evidence="3">JCM 19129</strain>
    </source>
</reference>
<sequence length="155" mass="17362">MSDPSAVMRTLRAIQLLNDALDRMHSDLTGLMKMNASDLKALRMLAIREQQQRDVSPHELAEHLGVSTAAVTTLIDRLAAQGFAERHPHPRDGRSRILVLTPKARAHFFQHFGGHLSTMRELMEPMDSTDLHTIAGFLETLATRLSSEQRESDPT</sequence>
<dbReference type="PANTHER" id="PTHR33164:SF104">
    <property type="entry name" value="TRANSCRIPTIONAL REGULATORY PROTEIN"/>
    <property type="match status" value="1"/>
</dbReference>
<accession>A0ABP9FXL8</accession>
<evidence type="ECO:0000259" key="1">
    <source>
        <dbReference type="PROSITE" id="PS50995"/>
    </source>
</evidence>
<evidence type="ECO:0000313" key="2">
    <source>
        <dbReference type="EMBL" id="GAA4921226.1"/>
    </source>
</evidence>
<dbReference type="Proteomes" id="UP001500368">
    <property type="component" value="Unassembled WGS sequence"/>
</dbReference>
<name>A0ABP9FXL8_9MICC</name>
<dbReference type="Pfam" id="PF12802">
    <property type="entry name" value="MarR_2"/>
    <property type="match status" value="1"/>
</dbReference>
<evidence type="ECO:0000313" key="3">
    <source>
        <dbReference type="Proteomes" id="UP001500368"/>
    </source>
</evidence>
<dbReference type="EMBL" id="BAABLW010000007">
    <property type="protein sequence ID" value="GAA4921226.1"/>
    <property type="molecule type" value="Genomic_DNA"/>
</dbReference>
<organism evidence="2 3">
    <name type="scientific">Nesterenkonia rhizosphaerae</name>
    <dbReference type="NCBI Taxonomy" id="1348272"/>
    <lineage>
        <taxon>Bacteria</taxon>
        <taxon>Bacillati</taxon>
        <taxon>Actinomycetota</taxon>
        <taxon>Actinomycetes</taxon>
        <taxon>Micrococcales</taxon>
        <taxon>Micrococcaceae</taxon>
        <taxon>Nesterenkonia</taxon>
    </lineage>
</organism>
<dbReference type="InterPro" id="IPR036390">
    <property type="entry name" value="WH_DNA-bd_sf"/>
</dbReference>
<dbReference type="InterPro" id="IPR000835">
    <property type="entry name" value="HTH_MarR-typ"/>
</dbReference>
<keyword evidence="3" id="KW-1185">Reference proteome</keyword>
<dbReference type="SUPFAM" id="SSF46785">
    <property type="entry name" value="Winged helix' DNA-binding domain"/>
    <property type="match status" value="1"/>
</dbReference>
<dbReference type="PRINTS" id="PR00598">
    <property type="entry name" value="HTHMARR"/>
</dbReference>
<dbReference type="Gene3D" id="1.10.10.10">
    <property type="entry name" value="Winged helix-like DNA-binding domain superfamily/Winged helix DNA-binding domain"/>
    <property type="match status" value="1"/>
</dbReference>
<dbReference type="RefSeq" id="WP_345477613.1">
    <property type="nucleotide sequence ID" value="NZ_BAABLW010000007.1"/>
</dbReference>
<feature type="domain" description="HTH marR-type" evidence="1">
    <location>
        <begin position="7"/>
        <end position="143"/>
    </location>
</feature>
<dbReference type="PANTHER" id="PTHR33164">
    <property type="entry name" value="TRANSCRIPTIONAL REGULATOR, MARR FAMILY"/>
    <property type="match status" value="1"/>
</dbReference>
<dbReference type="PROSITE" id="PS50995">
    <property type="entry name" value="HTH_MARR_2"/>
    <property type="match status" value="1"/>
</dbReference>
<dbReference type="InterPro" id="IPR039422">
    <property type="entry name" value="MarR/SlyA-like"/>
</dbReference>
<protein>
    <submittedName>
        <fullName evidence="2">MarR family transcriptional regulator</fullName>
    </submittedName>
</protein>
<dbReference type="SMART" id="SM00347">
    <property type="entry name" value="HTH_MARR"/>
    <property type="match status" value="1"/>
</dbReference>
<comment type="caution">
    <text evidence="2">The sequence shown here is derived from an EMBL/GenBank/DDBJ whole genome shotgun (WGS) entry which is preliminary data.</text>
</comment>
<dbReference type="InterPro" id="IPR036388">
    <property type="entry name" value="WH-like_DNA-bd_sf"/>
</dbReference>